<keyword evidence="4 6" id="KW-0472">Membrane</keyword>
<evidence type="ECO:0000256" key="6">
    <source>
        <dbReference type="SAM" id="Phobius"/>
    </source>
</evidence>
<feature type="transmembrane region" description="Helical" evidence="6">
    <location>
        <begin position="194"/>
        <end position="215"/>
    </location>
</feature>
<evidence type="ECO:0000256" key="3">
    <source>
        <dbReference type="ARBA" id="ARBA00022989"/>
    </source>
</evidence>
<proteinExistence type="predicted"/>
<feature type="transmembrane region" description="Helical" evidence="6">
    <location>
        <begin position="510"/>
        <end position="530"/>
    </location>
</feature>
<protein>
    <recommendedName>
        <fullName evidence="7">Amino acid transporter transmembrane domain-containing protein</fullName>
    </recommendedName>
</protein>
<evidence type="ECO:0000313" key="8">
    <source>
        <dbReference type="EMBL" id="CAD7393458.1"/>
    </source>
</evidence>
<reference evidence="8" key="1">
    <citation type="submission" date="2020-11" db="EMBL/GenBank/DDBJ databases">
        <authorList>
            <person name="Tran Van P."/>
        </authorList>
    </citation>
    <scope>NUCLEOTIDE SEQUENCE</scope>
</reference>
<evidence type="ECO:0000259" key="7">
    <source>
        <dbReference type="Pfam" id="PF01490"/>
    </source>
</evidence>
<name>A0A7R9CCG0_TIMCR</name>
<dbReference type="GO" id="GO:0005774">
    <property type="term" value="C:vacuolar membrane"/>
    <property type="evidence" value="ECO:0007669"/>
    <property type="project" value="TreeGrafter"/>
</dbReference>
<keyword evidence="2 6" id="KW-0812">Transmembrane</keyword>
<comment type="subcellular location">
    <subcellularLocation>
        <location evidence="1">Membrane</location>
        <topology evidence="1">Multi-pass membrane protein</topology>
    </subcellularLocation>
</comment>
<feature type="transmembrane region" description="Helical" evidence="6">
    <location>
        <begin position="350"/>
        <end position="371"/>
    </location>
</feature>
<feature type="transmembrane region" description="Helical" evidence="6">
    <location>
        <begin position="421"/>
        <end position="447"/>
    </location>
</feature>
<dbReference type="GO" id="GO:0015179">
    <property type="term" value="F:L-amino acid transmembrane transporter activity"/>
    <property type="evidence" value="ECO:0007669"/>
    <property type="project" value="TreeGrafter"/>
</dbReference>
<feature type="transmembrane region" description="Helical" evidence="6">
    <location>
        <begin position="467"/>
        <end position="490"/>
    </location>
</feature>
<dbReference type="PANTHER" id="PTHR22950:SF494">
    <property type="entry name" value="GH04538P"/>
    <property type="match status" value="1"/>
</dbReference>
<feature type="transmembrane region" description="Helical" evidence="6">
    <location>
        <begin position="391"/>
        <end position="409"/>
    </location>
</feature>
<feature type="transmembrane region" description="Helical" evidence="6">
    <location>
        <begin position="577"/>
        <end position="599"/>
    </location>
</feature>
<accession>A0A7R9CCG0</accession>
<feature type="transmembrane region" description="Helical" evidence="6">
    <location>
        <begin position="282"/>
        <end position="306"/>
    </location>
</feature>
<organism evidence="8">
    <name type="scientific">Timema cristinae</name>
    <name type="common">Walking stick</name>
    <dbReference type="NCBI Taxonomy" id="61476"/>
    <lineage>
        <taxon>Eukaryota</taxon>
        <taxon>Metazoa</taxon>
        <taxon>Ecdysozoa</taxon>
        <taxon>Arthropoda</taxon>
        <taxon>Hexapoda</taxon>
        <taxon>Insecta</taxon>
        <taxon>Pterygota</taxon>
        <taxon>Neoptera</taxon>
        <taxon>Polyneoptera</taxon>
        <taxon>Phasmatodea</taxon>
        <taxon>Timematodea</taxon>
        <taxon>Timematoidea</taxon>
        <taxon>Timematidae</taxon>
        <taxon>Timema</taxon>
    </lineage>
</organism>
<dbReference type="Pfam" id="PF01490">
    <property type="entry name" value="Aa_trans"/>
    <property type="match status" value="1"/>
</dbReference>
<dbReference type="EMBL" id="OC316722">
    <property type="protein sequence ID" value="CAD7393458.1"/>
    <property type="molecule type" value="Genomic_DNA"/>
</dbReference>
<dbReference type="InterPro" id="IPR013057">
    <property type="entry name" value="AA_transpt_TM"/>
</dbReference>
<sequence length="602" mass="65324">MTSGPPTNLGLDLELNTTSALTNYATEAGIPAGIGKVELEEVNPHLRGGRVESHLGKTTPSSPDRDSNLDLPVLSIRAQHVKRSANALVVLSPTAEDGETEVRISVGTKLTDSAKDSKMYTTDKGEYDPFKLRNVEHPNSYSNCTVSMICCCHRLCTCARVPLSDLGVFAHLLKGSLGTGILAMPNAFKNAGTVFGMVFTLIIGVVCTHCVHILVGATQLDNFRGGGRLFSEINKAGVKVHSAHVLSKREKIPSLSYADTAEIAFKSGPPELQRLSTFSRSFVNVALAATYYSALCVYIVFIATAIKQVADYHYPIGTTADETINIRLYILMLVPFLYALGLIRNLKYLVPFSALANVFILIGFCITLYYMFTDIPDTSDKVEITPDFSTLPVFFSTVIFAMEGIGVVMPLENSMRNPGHFLGCPGVLNIAMLIVVGLYAIIGLFGYLKYGDGVDASVTLNLPLEDVLAQVVKILIAAAILFSYGLQFFVPTDICWPMVEKHVSEGKKNILQNVFRLSTITATVAVAIAVPNLGPIISLVGAVCFSTLGLLCPAVIETATHWENGLGKFRWVLWKNVIIVFFSLLALITGAYTSILEIIKEY</sequence>
<feature type="transmembrane region" description="Helical" evidence="6">
    <location>
        <begin position="536"/>
        <end position="556"/>
    </location>
</feature>
<dbReference type="AlphaFoldDB" id="A0A7R9CCG0"/>
<dbReference type="PANTHER" id="PTHR22950">
    <property type="entry name" value="AMINO ACID TRANSPORTER"/>
    <property type="match status" value="1"/>
</dbReference>
<evidence type="ECO:0000256" key="2">
    <source>
        <dbReference type="ARBA" id="ARBA00022692"/>
    </source>
</evidence>
<evidence type="ECO:0000256" key="1">
    <source>
        <dbReference type="ARBA" id="ARBA00004141"/>
    </source>
</evidence>
<evidence type="ECO:0000256" key="5">
    <source>
        <dbReference type="SAM" id="MobiDB-lite"/>
    </source>
</evidence>
<feature type="transmembrane region" description="Helical" evidence="6">
    <location>
        <begin position="326"/>
        <end position="343"/>
    </location>
</feature>
<evidence type="ECO:0000256" key="4">
    <source>
        <dbReference type="ARBA" id="ARBA00023136"/>
    </source>
</evidence>
<feature type="region of interest" description="Disordered" evidence="5">
    <location>
        <begin position="47"/>
        <end position="69"/>
    </location>
</feature>
<keyword evidence="3 6" id="KW-1133">Transmembrane helix</keyword>
<gene>
    <name evidence="8" type="ORF">TCEB3V08_LOCUS1427</name>
</gene>
<feature type="domain" description="Amino acid transporter transmembrane" evidence="7">
    <location>
        <begin position="168"/>
        <end position="595"/>
    </location>
</feature>